<dbReference type="OrthoDB" id="128536at2759"/>
<dbReference type="Pfam" id="PF04032">
    <property type="entry name" value="Rpr2"/>
    <property type="match status" value="1"/>
</dbReference>
<organism evidence="6 7">
    <name type="scientific">Crepidotus variabilis</name>
    <dbReference type="NCBI Taxonomy" id="179855"/>
    <lineage>
        <taxon>Eukaryota</taxon>
        <taxon>Fungi</taxon>
        <taxon>Dikarya</taxon>
        <taxon>Basidiomycota</taxon>
        <taxon>Agaricomycotina</taxon>
        <taxon>Agaricomycetes</taxon>
        <taxon>Agaricomycetidae</taxon>
        <taxon>Agaricales</taxon>
        <taxon>Agaricineae</taxon>
        <taxon>Crepidotaceae</taxon>
        <taxon>Crepidotus</taxon>
    </lineage>
</organism>
<gene>
    <name evidence="6" type="ORF">CPB83DRAFT_775435</name>
</gene>
<sequence>MGKKPKDEIPNINAAANRDIMQRLNFLQQASLSLQSVESTTTKSISAIDAHSPKRTHKIHNKNREFSSGDLARSYVQCMRSVGQKTTVKMDPSVKRSLCQGCNTILVPGSTASVRVKKSRCHRHLMVYTCFHCKTTKRIPTSPSAIGAAVKSESDPLDPSLSSGSQITNSRNEQTQARPPPLFARTDAGHAVFCGTQSISLGEHGSGLLFAGTG</sequence>
<evidence type="ECO:0000313" key="7">
    <source>
        <dbReference type="Proteomes" id="UP000807306"/>
    </source>
</evidence>
<keyword evidence="2" id="KW-0479">Metal-binding</keyword>
<evidence type="ECO:0000256" key="1">
    <source>
        <dbReference type="ARBA" id="ARBA00022694"/>
    </source>
</evidence>
<evidence type="ECO:0000256" key="3">
    <source>
        <dbReference type="ARBA" id="ARBA00022833"/>
    </source>
</evidence>
<reference evidence="6" key="1">
    <citation type="submission" date="2020-11" db="EMBL/GenBank/DDBJ databases">
        <authorList>
            <consortium name="DOE Joint Genome Institute"/>
            <person name="Ahrendt S."/>
            <person name="Riley R."/>
            <person name="Andreopoulos W."/>
            <person name="Labutti K."/>
            <person name="Pangilinan J."/>
            <person name="Ruiz-Duenas F.J."/>
            <person name="Barrasa J.M."/>
            <person name="Sanchez-Garcia M."/>
            <person name="Camarero S."/>
            <person name="Miyauchi S."/>
            <person name="Serrano A."/>
            <person name="Linde D."/>
            <person name="Babiker R."/>
            <person name="Drula E."/>
            <person name="Ayuso-Fernandez I."/>
            <person name="Pacheco R."/>
            <person name="Padilla G."/>
            <person name="Ferreira P."/>
            <person name="Barriuso J."/>
            <person name="Kellner H."/>
            <person name="Castanera R."/>
            <person name="Alfaro M."/>
            <person name="Ramirez L."/>
            <person name="Pisabarro A.G."/>
            <person name="Kuo A."/>
            <person name="Tritt A."/>
            <person name="Lipzen A."/>
            <person name="He G."/>
            <person name="Yan M."/>
            <person name="Ng V."/>
            <person name="Cullen D."/>
            <person name="Martin F."/>
            <person name="Rosso M.-N."/>
            <person name="Henrissat B."/>
            <person name="Hibbett D."/>
            <person name="Martinez A.T."/>
            <person name="Grigoriev I.V."/>
        </authorList>
    </citation>
    <scope>NUCLEOTIDE SEQUENCE</scope>
    <source>
        <strain evidence="6">CBS 506.95</strain>
    </source>
</reference>
<keyword evidence="1" id="KW-0819">tRNA processing</keyword>
<evidence type="ECO:0000256" key="4">
    <source>
        <dbReference type="ARBA" id="ARBA00038402"/>
    </source>
</evidence>
<accession>A0A9P6E6Y2</accession>
<dbReference type="AlphaFoldDB" id="A0A9P6E6Y2"/>
<dbReference type="GO" id="GO:0005655">
    <property type="term" value="C:nucleolar ribonuclease P complex"/>
    <property type="evidence" value="ECO:0007669"/>
    <property type="project" value="TreeGrafter"/>
</dbReference>
<dbReference type="PANTHER" id="PTHR14742">
    <property type="entry name" value="RIBONUCLEASE P SUBUNIT P21"/>
    <property type="match status" value="1"/>
</dbReference>
<feature type="compositionally biased region" description="Polar residues" evidence="5">
    <location>
        <begin position="166"/>
        <end position="177"/>
    </location>
</feature>
<evidence type="ECO:0000256" key="2">
    <source>
        <dbReference type="ARBA" id="ARBA00022723"/>
    </source>
</evidence>
<comment type="caution">
    <text evidence="6">The sequence shown here is derived from an EMBL/GenBank/DDBJ whole genome shotgun (WGS) entry which is preliminary data.</text>
</comment>
<dbReference type="PANTHER" id="PTHR14742:SF0">
    <property type="entry name" value="RIBONUCLEASE P PROTEIN SUBUNIT P21"/>
    <property type="match status" value="1"/>
</dbReference>
<proteinExistence type="inferred from homology"/>
<keyword evidence="3" id="KW-0862">Zinc</keyword>
<dbReference type="InterPro" id="IPR007175">
    <property type="entry name" value="Rpr2/Snm1/Rpp21"/>
</dbReference>
<name>A0A9P6E6Y2_9AGAR</name>
<dbReference type="EMBL" id="MU157916">
    <property type="protein sequence ID" value="KAF9523494.1"/>
    <property type="molecule type" value="Genomic_DNA"/>
</dbReference>
<comment type="similarity">
    <text evidence="4">Belongs to the eukaryotic/archaeal RNase P protein component 4 family.</text>
</comment>
<dbReference type="Proteomes" id="UP000807306">
    <property type="component" value="Unassembled WGS sequence"/>
</dbReference>
<dbReference type="GO" id="GO:0008033">
    <property type="term" value="P:tRNA processing"/>
    <property type="evidence" value="ECO:0007669"/>
    <property type="project" value="UniProtKB-KW"/>
</dbReference>
<protein>
    <submittedName>
        <fullName evidence="6">RNAse P Rpr2/Rpp21/SNM1 subunit domain-containing protein</fullName>
    </submittedName>
</protein>
<evidence type="ECO:0000313" key="6">
    <source>
        <dbReference type="EMBL" id="KAF9523494.1"/>
    </source>
</evidence>
<dbReference type="Gene3D" id="6.20.50.20">
    <property type="match status" value="1"/>
</dbReference>
<feature type="region of interest" description="Disordered" evidence="5">
    <location>
        <begin position="147"/>
        <end position="182"/>
    </location>
</feature>
<dbReference type="GO" id="GO:0046872">
    <property type="term" value="F:metal ion binding"/>
    <property type="evidence" value="ECO:0007669"/>
    <property type="project" value="UniProtKB-KW"/>
</dbReference>
<keyword evidence="7" id="KW-1185">Reference proteome</keyword>
<evidence type="ECO:0000256" key="5">
    <source>
        <dbReference type="SAM" id="MobiDB-lite"/>
    </source>
</evidence>